<name>A0A538SVG4_UNCEI</name>
<accession>A0A538SVG4</accession>
<dbReference type="AlphaFoldDB" id="A0A538SVG4"/>
<dbReference type="EMBL" id="VBOU01000030">
    <property type="protein sequence ID" value="TMQ55373.1"/>
    <property type="molecule type" value="Genomic_DNA"/>
</dbReference>
<evidence type="ECO:0000313" key="1">
    <source>
        <dbReference type="EMBL" id="TMQ55373.1"/>
    </source>
</evidence>
<sequence>MWPETIAPLRALGNGLDRTYGELMLGRLRDPVLKWTWHASQAIDRDGSCLRRPLFPVLQT</sequence>
<protein>
    <submittedName>
        <fullName evidence="1">Uncharacterized protein</fullName>
    </submittedName>
</protein>
<comment type="caution">
    <text evidence="1">The sequence shown here is derived from an EMBL/GenBank/DDBJ whole genome shotgun (WGS) entry which is preliminary data.</text>
</comment>
<evidence type="ECO:0000313" key="2">
    <source>
        <dbReference type="Proteomes" id="UP000319829"/>
    </source>
</evidence>
<organism evidence="1 2">
    <name type="scientific">Eiseniibacteriota bacterium</name>
    <dbReference type="NCBI Taxonomy" id="2212470"/>
    <lineage>
        <taxon>Bacteria</taxon>
        <taxon>Candidatus Eiseniibacteriota</taxon>
    </lineage>
</organism>
<proteinExistence type="predicted"/>
<dbReference type="Proteomes" id="UP000319829">
    <property type="component" value="Unassembled WGS sequence"/>
</dbReference>
<gene>
    <name evidence="1" type="ORF">E6K74_03445</name>
</gene>
<reference evidence="1 2" key="1">
    <citation type="journal article" date="2019" name="Nat. Microbiol.">
        <title>Mediterranean grassland soil C-N compound turnover is dependent on rainfall and depth, and is mediated by genomically divergent microorganisms.</title>
        <authorList>
            <person name="Diamond S."/>
            <person name="Andeer P.F."/>
            <person name="Li Z."/>
            <person name="Crits-Christoph A."/>
            <person name="Burstein D."/>
            <person name="Anantharaman K."/>
            <person name="Lane K.R."/>
            <person name="Thomas B.C."/>
            <person name="Pan C."/>
            <person name="Northen T.R."/>
            <person name="Banfield J.F."/>
        </authorList>
    </citation>
    <scope>NUCLEOTIDE SEQUENCE [LARGE SCALE GENOMIC DNA]</scope>
    <source>
        <strain evidence="1">WS_4</strain>
    </source>
</reference>